<dbReference type="Pfam" id="PF05368">
    <property type="entry name" value="NmrA"/>
    <property type="match status" value="1"/>
</dbReference>
<dbReference type="Gene3D" id="3.40.50.720">
    <property type="entry name" value="NAD(P)-binding Rossmann-like Domain"/>
    <property type="match status" value="2"/>
</dbReference>
<dbReference type="SUPFAM" id="SSF51735">
    <property type="entry name" value="NAD(P)-binding Rossmann-fold domains"/>
    <property type="match status" value="1"/>
</dbReference>
<dbReference type="GO" id="GO:0005737">
    <property type="term" value="C:cytoplasm"/>
    <property type="evidence" value="ECO:0007669"/>
    <property type="project" value="TreeGrafter"/>
</dbReference>
<dbReference type="PANTHER" id="PTHR48079">
    <property type="entry name" value="PROTEIN YEEZ"/>
    <property type="match status" value="1"/>
</dbReference>
<dbReference type="Proteomes" id="UP000463051">
    <property type="component" value="Unassembled WGS sequence"/>
</dbReference>
<dbReference type="EMBL" id="WJXB01000003">
    <property type="protein sequence ID" value="MRN53229.1"/>
    <property type="molecule type" value="Genomic_DNA"/>
</dbReference>
<feature type="domain" description="NmrA-like" evidence="1">
    <location>
        <begin position="2"/>
        <end position="71"/>
    </location>
</feature>
<reference evidence="2 3" key="1">
    <citation type="submission" date="2019-11" db="EMBL/GenBank/DDBJ databases">
        <title>Paenibacillus monticola sp. nov., a novel PGPR strain isolated from mountain sample in China.</title>
        <authorList>
            <person name="Zhao Q."/>
            <person name="Li H.-P."/>
            <person name="Zhang J.-L."/>
        </authorList>
    </citation>
    <scope>NUCLEOTIDE SEQUENCE [LARGE SCALE GENOMIC DNA]</scope>
    <source>
        <strain evidence="2 3">LC-T2</strain>
    </source>
</reference>
<organism evidence="2 3">
    <name type="scientific">Paenibacillus monticola</name>
    <dbReference type="NCBI Taxonomy" id="2666075"/>
    <lineage>
        <taxon>Bacteria</taxon>
        <taxon>Bacillati</taxon>
        <taxon>Bacillota</taxon>
        <taxon>Bacilli</taxon>
        <taxon>Bacillales</taxon>
        <taxon>Paenibacillaceae</taxon>
        <taxon>Paenibacillus</taxon>
    </lineage>
</organism>
<evidence type="ECO:0000313" key="2">
    <source>
        <dbReference type="EMBL" id="MRN53229.1"/>
    </source>
</evidence>
<accession>A0A7X2L1B6</accession>
<comment type="caution">
    <text evidence="2">The sequence shown here is derived from an EMBL/GenBank/DDBJ whole genome shotgun (WGS) entry which is preliminary data.</text>
</comment>
<dbReference type="InterPro" id="IPR036291">
    <property type="entry name" value="NAD(P)-bd_dom_sf"/>
</dbReference>
<proteinExistence type="predicted"/>
<keyword evidence="3" id="KW-1185">Reference proteome</keyword>
<evidence type="ECO:0000313" key="3">
    <source>
        <dbReference type="Proteomes" id="UP000463051"/>
    </source>
</evidence>
<dbReference type="CDD" id="cd05262">
    <property type="entry name" value="SDR_a7"/>
    <property type="match status" value="1"/>
</dbReference>
<dbReference type="InterPro" id="IPR051783">
    <property type="entry name" value="NAD(P)-dependent_oxidoreduct"/>
</dbReference>
<dbReference type="GO" id="GO:0004029">
    <property type="term" value="F:aldehyde dehydrogenase (NAD+) activity"/>
    <property type="evidence" value="ECO:0007669"/>
    <property type="project" value="TreeGrafter"/>
</dbReference>
<dbReference type="RefSeq" id="WP_154118277.1">
    <property type="nucleotide sequence ID" value="NZ_WJXB01000003.1"/>
</dbReference>
<dbReference type="PANTHER" id="PTHR48079:SF6">
    <property type="entry name" value="NAD(P)-BINDING DOMAIN-CONTAINING PROTEIN-RELATED"/>
    <property type="match status" value="1"/>
</dbReference>
<dbReference type="InterPro" id="IPR008030">
    <property type="entry name" value="NmrA-like"/>
</dbReference>
<dbReference type="AlphaFoldDB" id="A0A7X2L1B6"/>
<sequence length="276" mass="29285">MRIFLTGATGYIGSAVVRELIDAGHQVVGLVRSDNSAAKLNEAGAEVHHGNIDDLDSLRSGAATADGVIHLAFNHDFSNFAGSLITDLHAVEAIGAALEGSGKPFVITTHANGVAAENVMLSLAERGVRTSIIELCPSVHGEGDTGFVPRLINIAKTKGLSAYVEEGTNRWPAIHRLDAAHLYRLALEKAPAGSRLNGVADEGVPFRDIASVIGKHLNVPVVSISREEADAHFGFLSTLVALDIPRSSVATQELLGWRPVQPALIPDLEQTHYFNN</sequence>
<gene>
    <name evidence="2" type="ORF">GJB61_09515</name>
</gene>
<evidence type="ECO:0000259" key="1">
    <source>
        <dbReference type="Pfam" id="PF05368"/>
    </source>
</evidence>
<protein>
    <submittedName>
        <fullName evidence="2">NAD-dependent epimerase/dehydratase family protein</fullName>
    </submittedName>
</protein>
<name>A0A7X2L1B6_9BACL</name>